<evidence type="ECO:0000256" key="1">
    <source>
        <dbReference type="SAM" id="MobiDB-lite"/>
    </source>
</evidence>
<dbReference type="EMBL" id="NMUH01006700">
    <property type="protein sequence ID" value="MQM15827.1"/>
    <property type="molecule type" value="Genomic_DNA"/>
</dbReference>
<name>A0A843X947_COLES</name>
<comment type="caution">
    <text evidence="2">The sequence shown here is derived from an EMBL/GenBank/DDBJ whole genome shotgun (WGS) entry which is preliminary data.</text>
</comment>
<gene>
    <name evidence="2" type="ORF">Taro_048779</name>
</gene>
<evidence type="ECO:0000313" key="2">
    <source>
        <dbReference type="EMBL" id="MQM15827.1"/>
    </source>
</evidence>
<dbReference type="Proteomes" id="UP000652761">
    <property type="component" value="Unassembled WGS sequence"/>
</dbReference>
<sequence length="230" mass="24818">MAQSLSAAVFSFPHRPPARRHGPAIPAKTSVPKLRSSRRSFVLVGGMPPSGAGTGKPNGVDGGTPGTDPGITARGNLPGFPLPSIPVWARWFLGFVFGVAIPLYGRFRSIEQGVEKAAEGNAICTAGRANNLHGRPRHPAPRARAHPRMWVRPRPCGRRMARRPCKLPTVHKAVLPKNIVDRAMLGARLACPSLGAAWMHQLGARTLNIFLVDMVLPYLCIRPLGFDPMD</sequence>
<dbReference type="AlphaFoldDB" id="A0A843X947"/>
<evidence type="ECO:0000313" key="3">
    <source>
        <dbReference type="Proteomes" id="UP000652761"/>
    </source>
</evidence>
<keyword evidence="3" id="KW-1185">Reference proteome</keyword>
<proteinExistence type="predicted"/>
<accession>A0A843X947</accession>
<protein>
    <submittedName>
        <fullName evidence="2">Uncharacterized protein</fullName>
    </submittedName>
</protein>
<dbReference type="OrthoDB" id="783687at2759"/>
<organism evidence="2 3">
    <name type="scientific">Colocasia esculenta</name>
    <name type="common">Wild taro</name>
    <name type="synonym">Arum esculentum</name>
    <dbReference type="NCBI Taxonomy" id="4460"/>
    <lineage>
        <taxon>Eukaryota</taxon>
        <taxon>Viridiplantae</taxon>
        <taxon>Streptophyta</taxon>
        <taxon>Embryophyta</taxon>
        <taxon>Tracheophyta</taxon>
        <taxon>Spermatophyta</taxon>
        <taxon>Magnoliopsida</taxon>
        <taxon>Liliopsida</taxon>
        <taxon>Araceae</taxon>
        <taxon>Aroideae</taxon>
        <taxon>Colocasieae</taxon>
        <taxon>Colocasia</taxon>
    </lineage>
</organism>
<feature type="region of interest" description="Disordered" evidence="1">
    <location>
        <begin position="46"/>
        <end position="65"/>
    </location>
</feature>
<feature type="compositionally biased region" description="Gly residues" evidence="1">
    <location>
        <begin position="52"/>
        <end position="65"/>
    </location>
</feature>
<reference evidence="2" key="1">
    <citation type="submission" date="2017-07" db="EMBL/GenBank/DDBJ databases">
        <title>Taro Niue Genome Assembly and Annotation.</title>
        <authorList>
            <person name="Atibalentja N."/>
            <person name="Keating K."/>
            <person name="Fields C.J."/>
        </authorList>
    </citation>
    <scope>NUCLEOTIDE SEQUENCE</scope>
    <source>
        <strain evidence="2">Niue_2</strain>
        <tissue evidence="2">Leaf</tissue>
    </source>
</reference>